<name>A0A2A9P8I2_OPHUN</name>
<reference evidence="1 2" key="2">
    <citation type="journal article" date="2017" name="Sci. Rep.">
        <title>Ant-infecting Ophiocordyceps genomes reveal a high diversity of potential behavioral manipulation genes and a possible major role for enterotoxins.</title>
        <authorList>
            <person name="de Bekker C."/>
            <person name="Ohm R.A."/>
            <person name="Evans H.C."/>
            <person name="Brachmann A."/>
            <person name="Hughes D.P."/>
        </authorList>
    </citation>
    <scope>NUCLEOTIDE SEQUENCE [LARGE SCALE GENOMIC DNA]</scope>
    <source>
        <strain evidence="1 2">SC16a</strain>
    </source>
</reference>
<reference evidence="1 2" key="1">
    <citation type="journal article" date="2015" name="BMC Genomics">
        <title>Gene expression during zombie ant biting behavior reflects the complexity underlying fungal parasitic behavioral manipulation.</title>
        <authorList>
            <person name="de Bekker C."/>
            <person name="Ohm R.A."/>
            <person name="Loreto R.G."/>
            <person name="Sebastian A."/>
            <person name="Albert I."/>
            <person name="Merrow M."/>
            <person name="Brachmann A."/>
            <person name="Hughes D.P."/>
        </authorList>
    </citation>
    <scope>NUCLEOTIDE SEQUENCE [LARGE SCALE GENOMIC DNA]</scope>
    <source>
        <strain evidence="1 2">SC16a</strain>
    </source>
</reference>
<comment type="caution">
    <text evidence="1">The sequence shown here is derived from an EMBL/GenBank/DDBJ whole genome shotgun (WGS) entry which is preliminary data.</text>
</comment>
<dbReference type="Proteomes" id="UP000037136">
    <property type="component" value="Unassembled WGS sequence"/>
</dbReference>
<keyword evidence="2" id="KW-1185">Reference proteome</keyword>
<gene>
    <name evidence="1" type="ORF">XA68_15383</name>
</gene>
<accession>A0A2A9P8I2</accession>
<sequence length="161" mass="17409">MLAAGGDPNDVLQRRSALQAAVRLIYRDADGKINGSEAITKSLLDADARLEGDEIALALEARKFSDGNYALEKCKVHKWGGGWTDEDEDTLRSCEIRMKVTVVSNSMKDVNYIPVGISLVPREGGTPIAGEDDGPEIPHLALLHATYYLIASLLGKPINTC</sequence>
<evidence type="ECO:0000313" key="1">
    <source>
        <dbReference type="EMBL" id="PFH57203.1"/>
    </source>
</evidence>
<dbReference type="EMBL" id="LAZP02000441">
    <property type="protein sequence ID" value="PFH57203.1"/>
    <property type="molecule type" value="Genomic_DNA"/>
</dbReference>
<protein>
    <submittedName>
        <fullName evidence="1">Uncharacterized protein</fullName>
    </submittedName>
</protein>
<dbReference type="AlphaFoldDB" id="A0A2A9P8I2"/>
<organism evidence="1 2">
    <name type="scientific">Ophiocordyceps unilateralis</name>
    <name type="common">Zombie-ant fungus</name>
    <name type="synonym">Torrubia unilateralis</name>
    <dbReference type="NCBI Taxonomy" id="268505"/>
    <lineage>
        <taxon>Eukaryota</taxon>
        <taxon>Fungi</taxon>
        <taxon>Dikarya</taxon>
        <taxon>Ascomycota</taxon>
        <taxon>Pezizomycotina</taxon>
        <taxon>Sordariomycetes</taxon>
        <taxon>Hypocreomycetidae</taxon>
        <taxon>Hypocreales</taxon>
        <taxon>Ophiocordycipitaceae</taxon>
        <taxon>Ophiocordyceps</taxon>
    </lineage>
</organism>
<proteinExistence type="predicted"/>
<evidence type="ECO:0000313" key="2">
    <source>
        <dbReference type="Proteomes" id="UP000037136"/>
    </source>
</evidence>